<dbReference type="Gene3D" id="3.40.50.10490">
    <property type="entry name" value="Glucose-6-phosphate isomerase like protein, domain 1"/>
    <property type="match status" value="2"/>
</dbReference>
<protein>
    <submittedName>
        <fullName evidence="1">Uncharacterized protein</fullName>
    </submittedName>
</protein>
<organism evidence="1 2">
    <name type="scientific">candidate division WOR-1 bacterium RIFOXYB2_FULL_37_13</name>
    <dbReference type="NCBI Taxonomy" id="1802579"/>
    <lineage>
        <taxon>Bacteria</taxon>
        <taxon>Bacillati</taxon>
        <taxon>Saganbacteria</taxon>
    </lineage>
</organism>
<dbReference type="SUPFAM" id="SSF53697">
    <property type="entry name" value="SIS domain"/>
    <property type="match status" value="1"/>
</dbReference>
<dbReference type="InterPro" id="IPR046348">
    <property type="entry name" value="SIS_dom_sf"/>
</dbReference>
<accession>A0A1F4SWM7</accession>
<dbReference type="GO" id="GO:0097367">
    <property type="term" value="F:carbohydrate derivative binding"/>
    <property type="evidence" value="ECO:0007669"/>
    <property type="project" value="InterPro"/>
</dbReference>
<comment type="caution">
    <text evidence="1">The sequence shown here is derived from an EMBL/GenBank/DDBJ whole genome shotgun (WGS) entry which is preliminary data.</text>
</comment>
<sequence length="643" mass="71213">MVVAISNVGVKLRAQGVSVPHQKISSQKFYMTVARAVNVKLLVDNLAEALTCKPKEVEDLLASSGYDNFNRVDPNHFERFAENILAAAIRKFGTGTKTLLGEAVPRERQLQRLDSALRNSLDAEKIVKSLARQMGGTKREAADLLRELGAVDIAVIGAYVPEIRAAAKAKRPEMVPFQILAPGEEIRQVIPGVKIGISQTEVPVPSAMVEPLTELFKALPELVAADSLPSLYREGIMDYYNKFMAEVNPKISRYILEHFGTRGPKYIVNSGIGGNEQHNHPFAKMHNKDFYYNQEAGTYWIMADSPAAFVAFIEEHPEMARDMNTENTLYMEFSRSGKTEETVKLHEFTPMEFKRIVFANSGPLRDLAERDGNLRLDLPDDVSGRYGFIKTPVLLAPAYVAGLDVHAIWQAFEDAAKAYDFSDPLSPPSLLARFTYASQRSRPNTNHMYLGSNTPVLSTTLDSLLQFVMEGINKPTNLGWVNNFSVSRYLGQPRDAHLTLEGILANAEKMMGLFLFTKESATIPKAGAHLINENIDPIDEAHRGMKLGQETNALGGANAERFCDLGMLSILIEAEKITPELIPWIDMLFADYVVATAKLYGIDPGSNPEVKYVRDTSALGLVRVAKGAYNLMSSFFTKKEKAA</sequence>
<dbReference type="Proteomes" id="UP000178417">
    <property type="component" value="Unassembled WGS sequence"/>
</dbReference>
<evidence type="ECO:0000313" key="1">
    <source>
        <dbReference type="EMBL" id="OGC24841.1"/>
    </source>
</evidence>
<dbReference type="EMBL" id="MEUB01000006">
    <property type="protein sequence ID" value="OGC24841.1"/>
    <property type="molecule type" value="Genomic_DNA"/>
</dbReference>
<evidence type="ECO:0000313" key="2">
    <source>
        <dbReference type="Proteomes" id="UP000178417"/>
    </source>
</evidence>
<dbReference type="STRING" id="1802579.A2310_03780"/>
<name>A0A1F4SWM7_UNCSA</name>
<gene>
    <name evidence="1" type="ORF">A2310_03780</name>
</gene>
<dbReference type="GO" id="GO:1901135">
    <property type="term" value="P:carbohydrate derivative metabolic process"/>
    <property type="evidence" value="ECO:0007669"/>
    <property type="project" value="InterPro"/>
</dbReference>
<reference evidence="1 2" key="1">
    <citation type="journal article" date="2016" name="Nat. Commun.">
        <title>Thousands of microbial genomes shed light on interconnected biogeochemical processes in an aquifer system.</title>
        <authorList>
            <person name="Anantharaman K."/>
            <person name="Brown C.T."/>
            <person name="Hug L.A."/>
            <person name="Sharon I."/>
            <person name="Castelle C.J."/>
            <person name="Probst A.J."/>
            <person name="Thomas B.C."/>
            <person name="Singh A."/>
            <person name="Wilkins M.J."/>
            <person name="Karaoz U."/>
            <person name="Brodie E.L."/>
            <person name="Williams K.H."/>
            <person name="Hubbard S.S."/>
            <person name="Banfield J.F."/>
        </authorList>
    </citation>
    <scope>NUCLEOTIDE SEQUENCE [LARGE SCALE GENOMIC DNA]</scope>
</reference>
<dbReference type="AlphaFoldDB" id="A0A1F4SWM7"/>
<proteinExistence type="predicted"/>